<dbReference type="Pfam" id="PF00583">
    <property type="entry name" value="Acetyltransf_1"/>
    <property type="match status" value="1"/>
</dbReference>
<evidence type="ECO:0000313" key="3">
    <source>
        <dbReference type="Proteomes" id="UP000736583"/>
    </source>
</evidence>
<organism evidence="2 3">
    <name type="scientific">Clostridium simiarum</name>
    <dbReference type="NCBI Taxonomy" id="2841506"/>
    <lineage>
        <taxon>Bacteria</taxon>
        <taxon>Bacillati</taxon>
        <taxon>Bacillota</taxon>
        <taxon>Clostridia</taxon>
        <taxon>Eubacteriales</taxon>
        <taxon>Clostridiaceae</taxon>
        <taxon>Clostridium</taxon>
    </lineage>
</organism>
<dbReference type="PROSITE" id="PS51186">
    <property type="entry name" value="GNAT"/>
    <property type="match status" value="1"/>
</dbReference>
<dbReference type="EMBL" id="JAHLQL010000007">
    <property type="protein sequence ID" value="MBU5593147.1"/>
    <property type="molecule type" value="Genomic_DNA"/>
</dbReference>
<accession>A0ABS6F3P4</accession>
<keyword evidence="3" id="KW-1185">Reference proteome</keyword>
<dbReference type="Proteomes" id="UP000736583">
    <property type="component" value="Unassembled WGS sequence"/>
</dbReference>
<dbReference type="PANTHER" id="PTHR43415">
    <property type="entry name" value="SPERMIDINE N(1)-ACETYLTRANSFERASE"/>
    <property type="match status" value="1"/>
</dbReference>
<feature type="domain" description="N-acetyltransferase" evidence="1">
    <location>
        <begin position="26"/>
        <end position="181"/>
    </location>
</feature>
<sequence length="182" mass="20792">MIIDNIRIEGKSLAWILRCPTKHDAIELSQLRVKIDGETENLDRESGEDLLTPKDFEKLIYEDSIAEKTLFLVAEVEGKIVGFTRCKGSNLSRFRHKAEFGICISKEYWGHGIGKVLLENILMWANTVGIEKISLTVVETNTKAIQLYKKYGFVEEGLLIKDRIHKDGNYYNTVIMGKLLDK</sequence>
<dbReference type="InterPro" id="IPR000182">
    <property type="entry name" value="GNAT_dom"/>
</dbReference>
<dbReference type="CDD" id="cd04301">
    <property type="entry name" value="NAT_SF"/>
    <property type="match status" value="1"/>
</dbReference>
<reference evidence="2 3" key="1">
    <citation type="submission" date="2021-06" db="EMBL/GenBank/DDBJ databases">
        <authorList>
            <person name="Sun Q."/>
            <person name="Li D."/>
        </authorList>
    </citation>
    <scope>NUCLEOTIDE SEQUENCE [LARGE SCALE GENOMIC DNA]</scope>
    <source>
        <strain evidence="2 3">MSJ-4</strain>
    </source>
</reference>
<gene>
    <name evidence="2" type="ORF">KQI89_15465</name>
</gene>
<evidence type="ECO:0000313" key="2">
    <source>
        <dbReference type="EMBL" id="MBU5593147.1"/>
    </source>
</evidence>
<dbReference type="PANTHER" id="PTHR43415:SF3">
    <property type="entry name" value="GNAT-FAMILY ACETYLTRANSFERASE"/>
    <property type="match status" value="1"/>
</dbReference>
<protein>
    <submittedName>
        <fullName evidence="2">GNAT family N-acetyltransferase</fullName>
    </submittedName>
</protein>
<comment type="caution">
    <text evidence="2">The sequence shown here is derived from an EMBL/GenBank/DDBJ whole genome shotgun (WGS) entry which is preliminary data.</text>
</comment>
<name>A0ABS6F3P4_9CLOT</name>
<evidence type="ECO:0000259" key="1">
    <source>
        <dbReference type="PROSITE" id="PS51186"/>
    </source>
</evidence>
<dbReference type="RefSeq" id="WP_216457830.1">
    <property type="nucleotide sequence ID" value="NZ_JAHLQL010000007.1"/>
</dbReference>
<proteinExistence type="predicted"/>